<reference evidence="2" key="1">
    <citation type="submission" date="2020-08" db="EMBL/GenBank/DDBJ databases">
        <title>Plant Genome Project.</title>
        <authorList>
            <person name="Zhang R.-G."/>
        </authorList>
    </citation>
    <scope>NUCLEOTIDE SEQUENCE</scope>
    <source>
        <strain evidence="2">WSP0</strain>
        <tissue evidence="2">Leaf</tissue>
    </source>
</reference>
<gene>
    <name evidence="2" type="ORF">RHGRI_006751</name>
</gene>
<feature type="domain" description="FAR1" evidence="1">
    <location>
        <begin position="128"/>
        <end position="213"/>
    </location>
</feature>
<dbReference type="EMBL" id="JACTNZ010000003">
    <property type="protein sequence ID" value="KAG5556247.1"/>
    <property type="molecule type" value="Genomic_DNA"/>
</dbReference>
<dbReference type="AlphaFoldDB" id="A0AAV6KUS6"/>
<dbReference type="PANTHER" id="PTHR47718:SF7">
    <property type="entry name" value="PROTEIN FAR1-RELATED SEQUENCE"/>
    <property type="match status" value="1"/>
</dbReference>
<dbReference type="Pfam" id="PF03101">
    <property type="entry name" value="FAR1"/>
    <property type="match status" value="1"/>
</dbReference>
<proteinExistence type="predicted"/>
<dbReference type="Proteomes" id="UP000823749">
    <property type="component" value="Chromosome 3"/>
</dbReference>
<organism evidence="2 3">
    <name type="scientific">Rhododendron griersonianum</name>
    <dbReference type="NCBI Taxonomy" id="479676"/>
    <lineage>
        <taxon>Eukaryota</taxon>
        <taxon>Viridiplantae</taxon>
        <taxon>Streptophyta</taxon>
        <taxon>Embryophyta</taxon>
        <taxon>Tracheophyta</taxon>
        <taxon>Spermatophyta</taxon>
        <taxon>Magnoliopsida</taxon>
        <taxon>eudicotyledons</taxon>
        <taxon>Gunneridae</taxon>
        <taxon>Pentapetalae</taxon>
        <taxon>asterids</taxon>
        <taxon>Ericales</taxon>
        <taxon>Ericaceae</taxon>
        <taxon>Ericoideae</taxon>
        <taxon>Rhodoreae</taxon>
        <taxon>Rhododendron</taxon>
    </lineage>
</organism>
<dbReference type="PANTHER" id="PTHR47718">
    <property type="entry name" value="OS01G0519700 PROTEIN"/>
    <property type="match status" value="1"/>
</dbReference>
<protein>
    <recommendedName>
        <fullName evidence="1">FAR1 domain-containing protein</fullName>
    </recommendedName>
</protein>
<dbReference type="InterPro" id="IPR004330">
    <property type="entry name" value="FAR1_DNA_bnd_dom"/>
</dbReference>
<sequence>MPHYQEFYSVSTSLHQIVNFCLFLSVRGNNHRSSYSIHCSIKIDMESTSSGENLGEEYYIEENSIDGFKNLDFEKEHFVDTNSMEGLEDLEFAENEKDQPMKSSLYKGPPEPCIGLIFEEWEDAQSCYKSYARRKGFSIRKNRARRSRMDNSVIGVEFCCHREGFRRPSYYKKHKDASHSSETLIGCKATMHVTKDDEKWVVSKFVTEHNHALCSPKSTLLLRGNRGITRAQKNLIDVLNDAGVPPRKIVSVLEQKNGVHSQIGCMTMDVQNYLGNKRRKLFKDGDAQRMYNYFKTCQ</sequence>
<evidence type="ECO:0000313" key="2">
    <source>
        <dbReference type="EMBL" id="KAG5556247.1"/>
    </source>
</evidence>
<accession>A0AAV6KUS6</accession>
<comment type="caution">
    <text evidence="2">The sequence shown here is derived from an EMBL/GenBank/DDBJ whole genome shotgun (WGS) entry which is preliminary data.</text>
</comment>
<keyword evidence="3" id="KW-1185">Reference proteome</keyword>
<name>A0AAV6KUS6_9ERIC</name>
<evidence type="ECO:0000259" key="1">
    <source>
        <dbReference type="Pfam" id="PF03101"/>
    </source>
</evidence>
<evidence type="ECO:0000313" key="3">
    <source>
        <dbReference type="Proteomes" id="UP000823749"/>
    </source>
</evidence>